<evidence type="ECO:0000313" key="2">
    <source>
        <dbReference type="EMBL" id="CAH9062987.1"/>
    </source>
</evidence>
<proteinExistence type="predicted"/>
<keyword evidence="3" id="KW-1185">Reference proteome</keyword>
<evidence type="ECO:0000256" key="1">
    <source>
        <dbReference type="SAM" id="Phobius"/>
    </source>
</evidence>
<keyword evidence="1" id="KW-0812">Transmembrane</keyword>
<name>A0A9W4R1I2_PSEHA</name>
<organism evidence="2 3">
    <name type="scientific">Pseudoalteromonas haloplanktis</name>
    <name type="common">Alteromonas haloplanktis</name>
    <dbReference type="NCBI Taxonomy" id="228"/>
    <lineage>
        <taxon>Bacteria</taxon>
        <taxon>Pseudomonadati</taxon>
        <taxon>Pseudomonadota</taxon>
        <taxon>Gammaproteobacteria</taxon>
        <taxon>Alteromonadales</taxon>
        <taxon>Pseudoalteromonadaceae</taxon>
        <taxon>Pseudoalteromonas</taxon>
    </lineage>
</organism>
<dbReference type="Proteomes" id="UP001152447">
    <property type="component" value="Unassembled WGS sequence"/>
</dbReference>
<feature type="transmembrane region" description="Helical" evidence="1">
    <location>
        <begin position="17"/>
        <end position="37"/>
    </location>
</feature>
<dbReference type="EMBL" id="CAMAPB010000046">
    <property type="protein sequence ID" value="CAH9062987.1"/>
    <property type="molecule type" value="Genomic_DNA"/>
</dbReference>
<accession>A0A9W4R1I2</accession>
<protein>
    <submittedName>
        <fullName evidence="2">Uncharacterized protein</fullName>
    </submittedName>
</protein>
<reference evidence="2" key="1">
    <citation type="submission" date="2022-07" db="EMBL/GenBank/DDBJ databases">
        <authorList>
            <person name="Criscuolo A."/>
        </authorList>
    </citation>
    <scope>NUCLEOTIDE SEQUENCE</scope>
    <source>
        <strain evidence="2">CIP103197</strain>
    </source>
</reference>
<gene>
    <name evidence="2" type="ORF">PSEHALCIP103_02822</name>
</gene>
<dbReference type="AlphaFoldDB" id="A0A9W4R1I2"/>
<keyword evidence="1" id="KW-1133">Transmembrane helix</keyword>
<keyword evidence="1" id="KW-0472">Membrane</keyword>
<sequence>MLTINHFFNSLNLTKKLISAFLIVALVPIAIIITVTINTASNSMTEQVYSRLDAVSEVKQSAVKRYFNNIENKLNALQANPEMATIATKFIAGFNDISPSDSSASLSRFYKESFTPKFKQLNPTKQSLHLY</sequence>
<evidence type="ECO:0000313" key="3">
    <source>
        <dbReference type="Proteomes" id="UP001152447"/>
    </source>
</evidence>
<comment type="caution">
    <text evidence="2">The sequence shown here is derived from an EMBL/GenBank/DDBJ whole genome shotgun (WGS) entry which is preliminary data.</text>
</comment>